<evidence type="ECO:0000313" key="1">
    <source>
        <dbReference type="EMBL" id="KAJ8936512.1"/>
    </source>
</evidence>
<dbReference type="EMBL" id="JANEYF010003410">
    <property type="protein sequence ID" value="KAJ8936512.1"/>
    <property type="molecule type" value="Genomic_DNA"/>
</dbReference>
<dbReference type="Gene3D" id="3.90.190.10">
    <property type="entry name" value="Protein tyrosine phosphatase superfamily"/>
    <property type="match status" value="1"/>
</dbReference>
<comment type="caution">
    <text evidence="1">The sequence shown here is derived from an EMBL/GenBank/DDBJ whole genome shotgun (WGS) entry which is preliminary data.</text>
</comment>
<accession>A0AAV8XBW8</accession>
<keyword evidence="2" id="KW-1185">Reference proteome</keyword>
<reference evidence="1" key="1">
    <citation type="journal article" date="2023" name="Insect Mol. Biol.">
        <title>Genome sequencing provides insights into the evolution of gene families encoding plant cell wall-degrading enzymes in longhorned beetles.</title>
        <authorList>
            <person name="Shin N.R."/>
            <person name="Okamura Y."/>
            <person name="Kirsch R."/>
            <person name="Pauchet Y."/>
        </authorList>
    </citation>
    <scope>NUCLEOTIDE SEQUENCE</scope>
    <source>
        <strain evidence="1">RBIC_L_NR</strain>
    </source>
</reference>
<dbReference type="InterPro" id="IPR029021">
    <property type="entry name" value="Prot-tyrosine_phosphatase-like"/>
</dbReference>
<dbReference type="AlphaFoldDB" id="A0AAV8XBW8"/>
<protein>
    <submittedName>
        <fullName evidence="1">Uncharacterized protein</fullName>
    </submittedName>
</protein>
<gene>
    <name evidence="1" type="ORF">NQ314_012376</name>
</gene>
<dbReference type="SUPFAM" id="SSF52799">
    <property type="entry name" value="(Phosphotyrosine protein) phosphatases II"/>
    <property type="match status" value="1"/>
</dbReference>
<organism evidence="1 2">
    <name type="scientific">Rhamnusium bicolor</name>
    <dbReference type="NCBI Taxonomy" id="1586634"/>
    <lineage>
        <taxon>Eukaryota</taxon>
        <taxon>Metazoa</taxon>
        <taxon>Ecdysozoa</taxon>
        <taxon>Arthropoda</taxon>
        <taxon>Hexapoda</taxon>
        <taxon>Insecta</taxon>
        <taxon>Pterygota</taxon>
        <taxon>Neoptera</taxon>
        <taxon>Endopterygota</taxon>
        <taxon>Coleoptera</taxon>
        <taxon>Polyphaga</taxon>
        <taxon>Cucujiformia</taxon>
        <taxon>Chrysomeloidea</taxon>
        <taxon>Cerambycidae</taxon>
        <taxon>Lepturinae</taxon>
        <taxon>Rhagiini</taxon>
        <taxon>Rhamnusium</taxon>
    </lineage>
</organism>
<dbReference type="Proteomes" id="UP001162156">
    <property type="component" value="Unassembled WGS sequence"/>
</dbReference>
<evidence type="ECO:0000313" key="2">
    <source>
        <dbReference type="Proteomes" id="UP001162156"/>
    </source>
</evidence>
<proteinExistence type="predicted"/>
<name>A0AAV8XBW8_9CUCU</name>
<sequence>MEINIKCFRAPYYYLDNPQCSAAALDWNTIPEPDAEHNGPIPVALFARHVQELHADGDIGFSKEYEAIQNDAVNEANSSEHSQHPDNKPKNRYLNIIACKYLWNIPKLHSQPSIILRVKHLNKNLYVLFLFHR</sequence>